<feature type="signal peptide" evidence="1">
    <location>
        <begin position="1"/>
        <end position="26"/>
    </location>
</feature>
<dbReference type="Proteomes" id="UP000586305">
    <property type="component" value="Unassembled WGS sequence"/>
</dbReference>
<protein>
    <submittedName>
        <fullName evidence="2">Uncharacterized protein</fullName>
    </submittedName>
</protein>
<dbReference type="AlphaFoldDB" id="A0A849VG44"/>
<keyword evidence="3" id="KW-1185">Reference proteome</keyword>
<name>A0A849VG44_9GAMM</name>
<dbReference type="RefSeq" id="WP_171626547.1">
    <property type="nucleotide sequence ID" value="NZ_JABBPG010000005.1"/>
</dbReference>
<evidence type="ECO:0000313" key="2">
    <source>
        <dbReference type="EMBL" id="NOU51483.1"/>
    </source>
</evidence>
<organism evidence="2 3">
    <name type="scientific">Pseudoalteromonas caenipelagi</name>
    <dbReference type="NCBI Taxonomy" id="2726988"/>
    <lineage>
        <taxon>Bacteria</taxon>
        <taxon>Pseudomonadati</taxon>
        <taxon>Pseudomonadota</taxon>
        <taxon>Gammaproteobacteria</taxon>
        <taxon>Alteromonadales</taxon>
        <taxon>Pseudoalteromonadaceae</taxon>
        <taxon>Pseudoalteromonas</taxon>
    </lineage>
</organism>
<gene>
    <name evidence="2" type="ORF">HG263_13180</name>
</gene>
<dbReference type="EMBL" id="JABBPG010000005">
    <property type="protein sequence ID" value="NOU51483.1"/>
    <property type="molecule type" value="Genomic_DNA"/>
</dbReference>
<reference evidence="2 3" key="1">
    <citation type="submission" date="2020-04" db="EMBL/GenBank/DDBJ databases">
        <title>Pseudoalteromonas caenipelagi sp. nov., isolated from a tidal flat.</title>
        <authorList>
            <person name="Park S."/>
            <person name="Yoon J.-H."/>
        </authorList>
    </citation>
    <scope>NUCLEOTIDE SEQUENCE [LARGE SCALE GENOMIC DNA]</scope>
    <source>
        <strain evidence="2 3">JBTF-M23</strain>
    </source>
</reference>
<comment type="caution">
    <text evidence="2">The sequence shown here is derived from an EMBL/GenBank/DDBJ whole genome shotgun (WGS) entry which is preliminary data.</text>
</comment>
<sequence>MKKPLFILAAISLLSLSTFSAPPANANEDLMKLLLKTQNLSEQQATLALHAAMSVKLFGETIQADKARAQTYMLGLIQSDNMDVDYMIRSYRDWQTQVDSKVENMLNSLAALHSQLDPEQRQQLFETLQKLAQQ</sequence>
<accession>A0A849VG44</accession>
<evidence type="ECO:0000313" key="3">
    <source>
        <dbReference type="Proteomes" id="UP000586305"/>
    </source>
</evidence>
<keyword evidence="1" id="KW-0732">Signal</keyword>
<proteinExistence type="predicted"/>
<feature type="chain" id="PRO_5032334965" evidence="1">
    <location>
        <begin position="27"/>
        <end position="134"/>
    </location>
</feature>
<evidence type="ECO:0000256" key="1">
    <source>
        <dbReference type="SAM" id="SignalP"/>
    </source>
</evidence>